<sequence>MLALYWYQWIIMTQRKHVLLIGAKDHTTARINQLGQDYSLIQLEYLATDRQQASASHYVELPITQAEMVQPDIIQKVMALAIEIHRKRPIDAVVTFLEFTQEVTHEIAQILSIPSNIGGTALALTRCKLAMRAAIAKAGISTVLYSEISSLEQLYEFCQKQSLPIILKPSRGAASAGVCLIETEDQIADAYDHAAQYSSDPLIAETYIDSQNEISVETISRSGEHQIVAITQKQVQGPPFFVEEGHCQPANLPIQLSDEIYALVLRLLTLIEHQTGPAHTEIKIWNGRPYIIESQIRIGGDQIWELTEITTGISQIKETIIHLLSLPSAPPTTRSPAAAIRFIMPDTHNLRRPQVVGISEPSIIRISLEPDSQWKAASRATHSGQRLGYIMAKGETVEQVNSVINNVI</sequence>
<dbReference type="AlphaFoldDB" id="B8CTR1"/>
<accession>B8CTR1</accession>
<dbReference type="GO" id="GO:0046872">
    <property type="term" value="F:metal ion binding"/>
    <property type="evidence" value="ECO:0007669"/>
    <property type="project" value="InterPro"/>
</dbReference>
<dbReference type="Pfam" id="PF13535">
    <property type="entry name" value="ATP-grasp_4"/>
    <property type="match status" value="1"/>
</dbReference>
<dbReference type="InterPro" id="IPR052032">
    <property type="entry name" value="ATP-dep_AA_Ligase"/>
</dbReference>
<dbReference type="HOGENOM" id="CLU_029016_6_3_6"/>
<dbReference type="Gene3D" id="3.30.470.20">
    <property type="entry name" value="ATP-grasp fold, B domain"/>
    <property type="match status" value="1"/>
</dbReference>
<evidence type="ECO:0000313" key="6">
    <source>
        <dbReference type="EMBL" id="ACJ31306.1"/>
    </source>
</evidence>
<evidence type="ECO:0000256" key="4">
    <source>
        <dbReference type="PROSITE-ProRule" id="PRU00409"/>
    </source>
</evidence>
<organism evidence="6 7">
    <name type="scientific">Shewanella piezotolerans (strain WP3 / JCM 13877)</name>
    <dbReference type="NCBI Taxonomy" id="225849"/>
    <lineage>
        <taxon>Bacteria</taxon>
        <taxon>Pseudomonadati</taxon>
        <taxon>Pseudomonadota</taxon>
        <taxon>Gammaproteobacteria</taxon>
        <taxon>Alteromonadales</taxon>
        <taxon>Shewanellaceae</taxon>
        <taxon>Shewanella</taxon>
    </lineage>
</organism>
<keyword evidence="2 4" id="KW-0547">Nucleotide-binding</keyword>
<dbReference type="PANTHER" id="PTHR43585">
    <property type="entry name" value="FUMIPYRROLE BIOSYNTHESIS PROTEIN C"/>
    <property type="match status" value="1"/>
</dbReference>
<dbReference type="Proteomes" id="UP000000753">
    <property type="component" value="Chromosome"/>
</dbReference>
<name>B8CTR1_SHEPW</name>
<keyword evidence="7" id="KW-1185">Reference proteome</keyword>
<dbReference type="PANTHER" id="PTHR43585:SF2">
    <property type="entry name" value="ATP-GRASP ENZYME FSQD"/>
    <property type="match status" value="1"/>
</dbReference>
<dbReference type="InterPro" id="IPR011761">
    <property type="entry name" value="ATP-grasp"/>
</dbReference>
<keyword evidence="3 4" id="KW-0067">ATP-binding</keyword>
<dbReference type="SUPFAM" id="SSF56059">
    <property type="entry name" value="Glutathione synthetase ATP-binding domain-like"/>
    <property type="match status" value="1"/>
</dbReference>
<dbReference type="STRING" id="225849.swp_4670"/>
<dbReference type="EMBL" id="CP000472">
    <property type="protein sequence ID" value="ACJ31306.1"/>
    <property type="molecule type" value="Genomic_DNA"/>
</dbReference>
<keyword evidence="1" id="KW-0436">Ligase</keyword>
<proteinExistence type="predicted"/>
<evidence type="ECO:0000256" key="1">
    <source>
        <dbReference type="ARBA" id="ARBA00022598"/>
    </source>
</evidence>
<evidence type="ECO:0000256" key="3">
    <source>
        <dbReference type="ARBA" id="ARBA00022840"/>
    </source>
</evidence>
<evidence type="ECO:0000256" key="2">
    <source>
        <dbReference type="ARBA" id="ARBA00022741"/>
    </source>
</evidence>
<dbReference type="GO" id="GO:0016874">
    <property type="term" value="F:ligase activity"/>
    <property type="evidence" value="ECO:0007669"/>
    <property type="project" value="UniProtKB-KW"/>
</dbReference>
<gene>
    <name evidence="6" type="ordered locus">swp_4670</name>
</gene>
<evidence type="ECO:0000259" key="5">
    <source>
        <dbReference type="PROSITE" id="PS50975"/>
    </source>
</evidence>
<dbReference type="GO" id="GO:0005524">
    <property type="term" value="F:ATP binding"/>
    <property type="evidence" value="ECO:0007669"/>
    <property type="project" value="UniProtKB-UniRule"/>
</dbReference>
<dbReference type="eggNOG" id="COG0151">
    <property type="taxonomic scope" value="Bacteria"/>
</dbReference>
<feature type="domain" description="ATP-grasp" evidence="5">
    <location>
        <begin position="132"/>
        <end position="324"/>
    </location>
</feature>
<dbReference type="PROSITE" id="PS50975">
    <property type="entry name" value="ATP_GRASP"/>
    <property type="match status" value="1"/>
</dbReference>
<reference evidence="6 7" key="1">
    <citation type="journal article" date="2008" name="PLoS ONE">
        <title>Environmental adaptation: genomic analysis of the piezotolerant and psychrotolerant deep-sea iron reducing bacterium Shewanella piezotolerans WP3.</title>
        <authorList>
            <person name="Wang F."/>
            <person name="Wang J."/>
            <person name="Jian H."/>
            <person name="Zhang B."/>
            <person name="Li S."/>
            <person name="Wang F."/>
            <person name="Zeng X."/>
            <person name="Gao L."/>
            <person name="Bartlett D.H."/>
            <person name="Yu J."/>
            <person name="Hu S."/>
            <person name="Xiao X."/>
        </authorList>
    </citation>
    <scope>NUCLEOTIDE SEQUENCE [LARGE SCALE GENOMIC DNA]</scope>
    <source>
        <strain evidence="7">WP3 / JCM 13877</strain>
    </source>
</reference>
<evidence type="ECO:0000313" key="7">
    <source>
        <dbReference type="Proteomes" id="UP000000753"/>
    </source>
</evidence>
<protein>
    <submittedName>
        <fullName evidence="6">Phosphoribosylglycinamide synthetase, ATP-grasp (A) domain protein</fullName>
    </submittedName>
</protein>
<dbReference type="KEGG" id="swp:swp_4670"/>